<dbReference type="GO" id="GO:0000155">
    <property type="term" value="F:phosphorelay sensor kinase activity"/>
    <property type="evidence" value="ECO:0007669"/>
    <property type="project" value="InterPro"/>
</dbReference>
<dbReference type="InterPro" id="IPR003660">
    <property type="entry name" value="HAMP_dom"/>
</dbReference>
<keyword evidence="4" id="KW-0808">Transferase</keyword>
<feature type="compositionally biased region" description="Basic and acidic residues" evidence="7">
    <location>
        <begin position="169"/>
        <end position="178"/>
    </location>
</feature>
<feature type="transmembrane region" description="Helical" evidence="8">
    <location>
        <begin position="322"/>
        <end position="341"/>
    </location>
</feature>
<dbReference type="PANTHER" id="PTHR34220">
    <property type="entry name" value="SENSOR HISTIDINE KINASE YPDA"/>
    <property type="match status" value="1"/>
</dbReference>
<dbReference type="SUPFAM" id="SSF55874">
    <property type="entry name" value="ATPase domain of HSP90 chaperone/DNA topoisomerase II/histidine kinase"/>
    <property type="match status" value="1"/>
</dbReference>
<keyword evidence="11" id="KW-1185">Reference proteome</keyword>
<reference evidence="10 11" key="1">
    <citation type="submission" date="2019-06" db="EMBL/GenBank/DDBJ databases">
        <title>Saccharibacillus brassicae sp. nov., an endophytic bacterium isolated from Chinese cabbage seeds (Brassica pekinensis).</title>
        <authorList>
            <person name="Jiang L."/>
            <person name="Lee J."/>
            <person name="Kim S.W."/>
        </authorList>
    </citation>
    <scope>NUCLEOTIDE SEQUENCE [LARGE SCALE GENOMIC DNA]</scope>
    <source>
        <strain evidence="11">KCTC 43072 / ATSA2</strain>
    </source>
</reference>
<gene>
    <name evidence="10" type="ORF">FFV09_04130</name>
</gene>
<dbReference type="Proteomes" id="UP000316968">
    <property type="component" value="Chromosome"/>
</dbReference>
<sequence>MGRRWREAGNAARRWMQTRSLQSRLVAAYALLILIPSTLLSTYVYADIRDSYIEDTAVKSEYLMQIEKQVIVNQIETMERAAQLPLSDQSVRRYLTEENDPTTAELVDFNNTAYANLARIPLNNPAILHLRLYTANGRNYEIWPIIFRESRVRDQPWFKLTQGLGERQAWHFRPEPSRPDVGGSEEEPPKLSLLREINLPKDRHIGVVQVDMRLDQFSPRTFGELQEDGSRMLLVTEDGVYTRESGSSLSGDSPAAAYAVSRIRALGDPGSVPNIADGSFRYDKDGTSYLMTYTPLERMDGYLLNAVSLEKVLKDVNRTRGMLIYANIGFVLVLALLTYIMNSFILKNLKQLADAMKKVRKGELQPALDLGGGGEIGDLAHHFNKMTLTINELIAEAVRKQALMKEAELRTLYNQIDSHFLYNTLENIKMLAEIEDQRQISDALTSLGGMMRYNFKWTGEYVKLKDEIRHIRNYVEVTNIRFDEPVELICDMPKAFLELEILKMSLQPIVENAVKHAWQELGEAGSRTFSIEAREIEASKIEIRMTDNGSGMDARRVAEVNAEIRQIESEGTGSAYTGIKLGGIGLRNVHQRIRLFYGNEYGLALESGEGAYTRVVLTIPKVLLTGGGGDE</sequence>
<feature type="domain" description="HAMP" evidence="9">
    <location>
        <begin position="343"/>
        <end position="395"/>
    </location>
</feature>
<evidence type="ECO:0000256" key="4">
    <source>
        <dbReference type="ARBA" id="ARBA00022679"/>
    </source>
</evidence>
<dbReference type="Pfam" id="PF06580">
    <property type="entry name" value="His_kinase"/>
    <property type="match status" value="1"/>
</dbReference>
<evidence type="ECO:0000256" key="7">
    <source>
        <dbReference type="SAM" id="MobiDB-lite"/>
    </source>
</evidence>
<evidence type="ECO:0000256" key="2">
    <source>
        <dbReference type="ARBA" id="ARBA00022475"/>
    </source>
</evidence>
<dbReference type="KEGG" id="saca:FFV09_04130"/>
<evidence type="ECO:0000256" key="1">
    <source>
        <dbReference type="ARBA" id="ARBA00004651"/>
    </source>
</evidence>
<evidence type="ECO:0000256" key="6">
    <source>
        <dbReference type="ARBA" id="ARBA00023136"/>
    </source>
</evidence>
<dbReference type="PROSITE" id="PS50885">
    <property type="entry name" value="HAMP"/>
    <property type="match status" value="1"/>
</dbReference>
<evidence type="ECO:0000256" key="3">
    <source>
        <dbReference type="ARBA" id="ARBA00022553"/>
    </source>
</evidence>
<feature type="region of interest" description="Disordered" evidence="7">
    <location>
        <begin position="169"/>
        <end position="188"/>
    </location>
</feature>
<dbReference type="InterPro" id="IPR050640">
    <property type="entry name" value="Bact_2-comp_sensor_kinase"/>
</dbReference>
<organism evidence="10 11">
    <name type="scientific">Saccharibacillus brassicae</name>
    <dbReference type="NCBI Taxonomy" id="2583377"/>
    <lineage>
        <taxon>Bacteria</taxon>
        <taxon>Bacillati</taxon>
        <taxon>Bacillota</taxon>
        <taxon>Bacilli</taxon>
        <taxon>Bacillales</taxon>
        <taxon>Paenibacillaceae</taxon>
        <taxon>Saccharibacillus</taxon>
    </lineage>
</organism>
<dbReference type="CDD" id="cd06225">
    <property type="entry name" value="HAMP"/>
    <property type="match status" value="1"/>
</dbReference>
<dbReference type="Gene3D" id="3.30.565.10">
    <property type="entry name" value="Histidine kinase-like ATPase, C-terminal domain"/>
    <property type="match status" value="1"/>
</dbReference>
<keyword evidence="2" id="KW-1003">Cell membrane</keyword>
<accession>A0A4Y6UUQ8</accession>
<dbReference type="InterPro" id="IPR003594">
    <property type="entry name" value="HATPase_dom"/>
</dbReference>
<dbReference type="Gene3D" id="6.10.340.10">
    <property type="match status" value="1"/>
</dbReference>
<comment type="subcellular location">
    <subcellularLocation>
        <location evidence="1">Cell membrane</location>
        <topology evidence="1">Multi-pass membrane protein</topology>
    </subcellularLocation>
</comment>
<protein>
    <submittedName>
        <fullName evidence="10">Sensor histidine kinase</fullName>
    </submittedName>
</protein>
<dbReference type="Pfam" id="PF02518">
    <property type="entry name" value="HATPase_c"/>
    <property type="match status" value="1"/>
</dbReference>
<dbReference type="EMBL" id="CP041217">
    <property type="protein sequence ID" value="QDH20116.1"/>
    <property type="molecule type" value="Genomic_DNA"/>
</dbReference>
<dbReference type="AlphaFoldDB" id="A0A4Y6UUQ8"/>
<evidence type="ECO:0000313" key="11">
    <source>
        <dbReference type="Proteomes" id="UP000316968"/>
    </source>
</evidence>
<dbReference type="RefSeq" id="WP_141446502.1">
    <property type="nucleotide sequence ID" value="NZ_CP041217.1"/>
</dbReference>
<dbReference type="GO" id="GO:0005886">
    <property type="term" value="C:plasma membrane"/>
    <property type="evidence" value="ECO:0007669"/>
    <property type="project" value="UniProtKB-SubCell"/>
</dbReference>
<dbReference type="SMART" id="SM00304">
    <property type="entry name" value="HAMP"/>
    <property type="match status" value="1"/>
</dbReference>
<dbReference type="InterPro" id="IPR036890">
    <property type="entry name" value="HATPase_C_sf"/>
</dbReference>
<dbReference type="Pfam" id="PF00672">
    <property type="entry name" value="HAMP"/>
    <property type="match status" value="1"/>
</dbReference>
<evidence type="ECO:0000256" key="8">
    <source>
        <dbReference type="SAM" id="Phobius"/>
    </source>
</evidence>
<keyword evidence="8" id="KW-1133">Transmembrane helix</keyword>
<dbReference type="SUPFAM" id="SSF158472">
    <property type="entry name" value="HAMP domain-like"/>
    <property type="match status" value="1"/>
</dbReference>
<keyword evidence="3" id="KW-0597">Phosphoprotein</keyword>
<evidence type="ECO:0000256" key="5">
    <source>
        <dbReference type="ARBA" id="ARBA00022777"/>
    </source>
</evidence>
<name>A0A4Y6UUQ8_SACBS</name>
<evidence type="ECO:0000313" key="10">
    <source>
        <dbReference type="EMBL" id="QDH20116.1"/>
    </source>
</evidence>
<keyword evidence="8" id="KW-0812">Transmembrane</keyword>
<keyword evidence="6 8" id="KW-0472">Membrane</keyword>
<dbReference type="OrthoDB" id="9776552at2"/>
<dbReference type="InterPro" id="IPR010559">
    <property type="entry name" value="Sig_transdc_His_kin_internal"/>
</dbReference>
<dbReference type="PANTHER" id="PTHR34220:SF7">
    <property type="entry name" value="SENSOR HISTIDINE KINASE YPDA"/>
    <property type="match status" value="1"/>
</dbReference>
<evidence type="ECO:0000259" key="9">
    <source>
        <dbReference type="PROSITE" id="PS50885"/>
    </source>
</evidence>
<keyword evidence="5 10" id="KW-0418">Kinase</keyword>
<proteinExistence type="predicted"/>
<dbReference type="SMART" id="SM00387">
    <property type="entry name" value="HATPase_c"/>
    <property type="match status" value="1"/>
</dbReference>